<organism evidence="1 2">
    <name type="scientific">Citrus sinensis</name>
    <name type="common">Sweet orange</name>
    <name type="synonym">Citrus aurantium var. sinensis</name>
    <dbReference type="NCBI Taxonomy" id="2711"/>
    <lineage>
        <taxon>Eukaryota</taxon>
        <taxon>Viridiplantae</taxon>
        <taxon>Streptophyta</taxon>
        <taxon>Embryophyta</taxon>
        <taxon>Tracheophyta</taxon>
        <taxon>Spermatophyta</taxon>
        <taxon>Magnoliopsida</taxon>
        <taxon>eudicotyledons</taxon>
        <taxon>Gunneridae</taxon>
        <taxon>Pentapetalae</taxon>
        <taxon>rosids</taxon>
        <taxon>malvids</taxon>
        <taxon>Sapindales</taxon>
        <taxon>Rutaceae</taxon>
        <taxon>Aurantioideae</taxon>
        <taxon>Citrus</taxon>
    </lineage>
</organism>
<accession>A0A067F4L6</accession>
<dbReference type="STRING" id="2711.A0A067F4L6"/>
<proteinExistence type="predicted"/>
<dbReference type="EMBL" id="KK784920">
    <property type="protein sequence ID" value="KDO62330.1"/>
    <property type="molecule type" value="Genomic_DNA"/>
</dbReference>
<keyword evidence="2" id="KW-1185">Reference proteome</keyword>
<dbReference type="AlphaFoldDB" id="A0A067F4L6"/>
<gene>
    <name evidence="1" type="ORF">CISIN_1g0193491mg</name>
</gene>
<evidence type="ECO:0000313" key="1">
    <source>
        <dbReference type="EMBL" id="KDO62329.1"/>
    </source>
</evidence>
<dbReference type="EMBL" id="KK784920">
    <property type="protein sequence ID" value="KDO62329.1"/>
    <property type="molecule type" value="Genomic_DNA"/>
</dbReference>
<name>A0A067F4L6_CITSI</name>
<reference evidence="1 2" key="1">
    <citation type="submission" date="2014-04" db="EMBL/GenBank/DDBJ databases">
        <authorList>
            <consortium name="International Citrus Genome Consortium"/>
            <person name="Gmitter F."/>
            <person name="Chen C."/>
            <person name="Farmerie W."/>
            <person name="Harkins T."/>
            <person name="Desany B."/>
            <person name="Mohiuddin M."/>
            <person name="Kodira C."/>
            <person name="Borodovsky M."/>
            <person name="Lomsadze A."/>
            <person name="Burns P."/>
            <person name="Jenkins J."/>
            <person name="Prochnik S."/>
            <person name="Shu S."/>
            <person name="Chapman J."/>
            <person name="Pitluck S."/>
            <person name="Schmutz J."/>
            <person name="Rokhsar D."/>
        </authorList>
    </citation>
    <scope>NUCLEOTIDE SEQUENCE</scope>
</reference>
<feature type="non-terminal residue" evidence="1">
    <location>
        <position position="1"/>
    </location>
</feature>
<evidence type="ECO:0000313" key="2">
    <source>
        <dbReference type="Proteomes" id="UP000027120"/>
    </source>
</evidence>
<sequence length="40" mass="4669">ASVSVITYNGYFVEYIFSINNCCESTWTLDREFNLLTKRA</sequence>
<protein>
    <submittedName>
        <fullName evidence="1">Uncharacterized protein</fullName>
    </submittedName>
</protein>
<dbReference type="Proteomes" id="UP000027120">
    <property type="component" value="Unassembled WGS sequence"/>
</dbReference>